<dbReference type="STRING" id="34508.A0A4U5N0S6"/>
<dbReference type="PROSITE" id="PS51670">
    <property type="entry name" value="SHKT"/>
    <property type="match status" value="3"/>
</dbReference>
<dbReference type="Gene3D" id="1.10.10.1870">
    <property type="entry name" value="ShTK domain-like"/>
    <property type="match status" value="3"/>
</dbReference>
<feature type="disulfide bond" evidence="1">
    <location>
        <begin position="209"/>
        <end position="243"/>
    </location>
</feature>
<dbReference type="EMBL" id="AZBU02000005">
    <property type="protein sequence ID" value="TKR75947.1"/>
    <property type="molecule type" value="Genomic_DNA"/>
</dbReference>
<organism evidence="4 5">
    <name type="scientific">Steinernema carpocapsae</name>
    <name type="common">Entomopathogenic nematode</name>
    <dbReference type="NCBI Taxonomy" id="34508"/>
    <lineage>
        <taxon>Eukaryota</taxon>
        <taxon>Metazoa</taxon>
        <taxon>Ecdysozoa</taxon>
        <taxon>Nematoda</taxon>
        <taxon>Chromadorea</taxon>
        <taxon>Rhabditida</taxon>
        <taxon>Tylenchina</taxon>
        <taxon>Panagrolaimomorpha</taxon>
        <taxon>Strongyloidoidea</taxon>
        <taxon>Steinernematidae</taxon>
        <taxon>Steinernema</taxon>
    </lineage>
</organism>
<comment type="caution">
    <text evidence="1">Lacks conserved residue(s) required for the propagation of feature annotation.</text>
</comment>
<feature type="signal peptide" evidence="2">
    <location>
        <begin position="1"/>
        <end position="20"/>
    </location>
</feature>
<keyword evidence="2" id="KW-0732">Signal</keyword>
<evidence type="ECO:0000256" key="1">
    <source>
        <dbReference type="PROSITE-ProRule" id="PRU01005"/>
    </source>
</evidence>
<feature type="domain" description="ShKT" evidence="3">
    <location>
        <begin position="209"/>
        <end position="243"/>
    </location>
</feature>
<keyword evidence="5" id="KW-1185">Reference proteome</keyword>
<evidence type="ECO:0000256" key="2">
    <source>
        <dbReference type="SAM" id="SignalP"/>
    </source>
</evidence>
<dbReference type="Proteomes" id="UP000298663">
    <property type="component" value="Unassembled WGS sequence"/>
</dbReference>
<reference evidence="4 5" key="1">
    <citation type="journal article" date="2015" name="Genome Biol.">
        <title>Comparative genomics of Steinernema reveals deeply conserved gene regulatory networks.</title>
        <authorList>
            <person name="Dillman A.R."/>
            <person name="Macchietto M."/>
            <person name="Porter C.F."/>
            <person name="Rogers A."/>
            <person name="Williams B."/>
            <person name="Antoshechkin I."/>
            <person name="Lee M.M."/>
            <person name="Goodwin Z."/>
            <person name="Lu X."/>
            <person name="Lewis E.E."/>
            <person name="Goodrich-Blair H."/>
            <person name="Stock S.P."/>
            <person name="Adams B.J."/>
            <person name="Sternberg P.W."/>
            <person name="Mortazavi A."/>
        </authorList>
    </citation>
    <scope>NUCLEOTIDE SEQUENCE [LARGE SCALE GENOMIC DNA]</scope>
    <source>
        <strain evidence="4 5">ALL</strain>
    </source>
</reference>
<dbReference type="Pfam" id="PF01549">
    <property type="entry name" value="ShK"/>
    <property type="match status" value="4"/>
</dbReference>
<proteinExistence type="predicted"/>
<reference evidence="4 5" key="2">
    <citation type="journal article" date="2019" name="G3 (Bethesda)">
        <title>Hybrid Assembly of the Genome of the Entomopathogenic Nematode Steinernema carpocapsae Identifies the X-Chromosome.</title>
        <authorList>
            <person name="Serra L."/>
            <person name="Macchietto M."/>
            <person name="Macias-Munoz A."/>
            <person name="McGill C.J."/>
            <person name="Rodriguez I.M."/>
            <person name="Rodriguez B."/>
            <person name="Murad R."/>
            <person name="Mortazavi A."/>
        </authorList>
    </citation>
    <scope>NUCLEOTIDE SEQUENCE [LARGE SCALE GENOMIC DNA]</scope>
    <source>
        <strain evidence="4 5">ALL</strain>
    </source>
</reference>
<dbReference type="SMART" id="SM00254">
    <property type="entry name" value="ShKT"/>
    <property type="match status" value="4"/>
</dbReference>
<evidence type="ECO:0000259" key="3">
    <source>
        <dbReference type="PROSITE" id="PS51670"/>
    </source>
</evidence>
<accession>A0A4U5N0S6</accession>
<sequence length="243" mass="26069">MDKNLVIVFCCFGLLEGGLAEEAVVTTTTALAGGAGATGGESMVATSTPPSICSDPKTGNLTHIATACEDSDMPLYCGLVNQTTTDKDRNPRCIKDTTFAKFCPHTCGMCCKLPNYSCKNVLPDDECESYKDYCQVPLYSQILAENCPATCGLCITSVNGCEDTLDYCDKMKPYCNSEGYEAYKKACPVTCGTCGSTGNTANEGSNGECKDALKNCISLYNNCREPQYLLFTTKNCRKTCGFC</sequence>
<dbReference type="AlphaFoldDB" id="A0A4U5N0S6"/>
<gene>
    <name evidence="4" type="ORF">L596_017165</name>
</gene>
<dbReference type="PANTHER" id="PTHR21724">
    <property type="entry name" value="SHKT DOMAIN-CONTAINING PROTEIN"/>
    <property type="match status" value="1"/>
</dbReference>
<feature type="domain" description="ShKT" evidence="3">
    <location>
        <begin position="161"/>
        <end position="194"/>
    </location>
</feature>
<name>A0A4U5N0S6_STECR</name>
<dbReference type="InterPro" id="IPR003582">
    <property type="entry name" value="ShKT_dom"/>
</dbReference>
<protein>
    <recommendedName>
        <fullName evidence="3">ShKT domain-containing protein</fullName>
    </recommendedName>
</protein>
<dbReference type="OrthoDB" id="5836328at2759"/>
<keyword evidence="1" id="KW-1015">Disulfide bond</keyword>
<feature type="chain" id="PRO_5020781667" description="ShKT domain-containing protein" evidence="2">
    <location>
        <begin position="21"/>
        <end position="243"/>
    </location>
</feature>
<dbReference type="PANTHER" id="PTHR21724:SF109">
    <property type="entry name" value="SHKT DOMAIN-CONTAINING PROTEIN"/>
    <property type="match status" value="1"/>
</dbReference>
<evidence type="ECO:0000313" key="5">
    <source>
        <dbReference type="Proteomes" id="UP000298663"/>
    </source>
</evidence>
<comment type="caution">
    <text evidence="4">The sequence shown here is derived from an EMBL/GenBank/DDBJ whole genome shotgun (WGS) entry which is preliminary data.</text>
</comment>
<evidence type="ECO:0000313" key="4">
    <source>
        <dbReference type="EMBL" id="TKR75947.1"/>
    </source>
</evidence>
<feature type="domain" description="ShKT" evidence="3">
    <location>
        <begin position="118"/>
        <end position="154"/>
    </location>
</feature>